<keyword evidence="4" id="KW-1185">Reference proteome</keyword>
<accession>B8IK78</accession>
<proteinExistence type="predicted"/>
<dbReference type="eggNOG" id="ENOG502ZZ89">
    <property type="taxonomic scope" value="Bacteria"/>
</dbReference>
<evidence type="ECO:0000313" key="3">
    <source>
        <dbReference type="EMBL" id="ACL61863.1"/>
    </source>
</evidence>
<dbReference type="Proteomes" id="UP000008207">
    <property type="component" value="Chromosome"/>
</dbReference>
<dbReference type="EMBL" id="CP001349">
    <property type="protein sequence ID" value="ACL61863.1"/>
    <property type="molecule type" value="Genomic_DNA"/>
</dbReference>
<protein>
    <recommendedName>
        <fullName evidence="5">Serine/threonine protein kinase</fullName>
    </recommendedName>
</protein>
<organism evidence="3 4">
    <name type="scientific">Methylobacterium nodulans (strain LMG 21967 / CNCM I-2342 / ORS 2060)</name>
    <dbReference type="NCBI Taxonomy" id="460265"/>
    <lineage>
        <taxon>Bacteria</taxon>
        <taxon>Pseudomonadati</taxon>
        <taxon>Pseudomonadota</taxon>
        <taxon>Alphaproteobacteria</taxon>
        <taxon>Hyphomicrobiales</taxon>
        <taxon>Methylobacteriaceae</taxon>
        <taxon>Methylobacterium</taxon>
    </lineage>
</organism>
<feature type="compositionally biased region" description="Pro residues" evidence="1">
    <location>
        <begin position="33"/>
        <end position="46"/>
    </location>
</feature>
<dbReference type="KEGG" id="mno:Mnod_7123"/>
<evidence type="ECO:0000256" key="2">
    <source>
        <dbReference type="SAM" id="SignalP"/>
    </source>
</evidence>
<evidence type="ECO:0000313" key="4">
    <source>
        <dbReference type="Proteomes" id="UP000008207"/>
    </source>
</evidence>
<dbReference type="HOGENOM" id="CLU_160639_0_0_5"/>
<gene>
    <name evidence="3" type="ordered locus">Mnod_7123</name>
</gene>
<dbReference type="AlphaFoldDB" id="B8IK78"/>
<dbReference type="STRING" id="460265.Mnod_7123"/>
<feature type="region of interest" description="Disordered" evidence="1">
    <location>
        <begin position="29"/>
        <end position="76"/>
    </location>
</feature>
<feature type="signal peptide" evidence="2">
    <location>
        <begin position="1"/>
        <end position="22"/>
    </location>
</feature>
<evidence type="ECO:0000256" key="1">
    <source>
        <dbReference type="SAM" id="MobiDB-lite"/>
    </source>
</evidence>
<name>B8IK78_METNO</name>
<feature type="compositionally biased region" description="Low complexity" evidence="1">
    <location>
        <begin position="47"/>
        <end position="64"/>
    </location>
</feature>
<reference evidence="3 4" key="1">
    <citation type="submission" date="2009-01" db="EMBL/GenBank/DDBJ databases">
        <title>Complete sequence of chromosome of Methylobacterium nodulans ORS 2060.</title>
        <authorList>
            <consortium name="US DOE Joint Genome Institute"/>
            <person name="Lucas S."/>
            <person name="Copeland A."/>
            <person name="Lapidus A."/>
            <person name="Glavina del Rio T."/>
            <person name="Dalin E."/>
            <person name="Tice H."/>
            <person name="Bruce D."/>
            <person name="Goodwin L."/>
            <person name="Pitluck S."/>
            <person name="Sims D."/>
            <person name="Brettin T."/>
            <person name="Detter J.C."/>
            <person name="Han C."/>
            <person name="Larimer F."/>
            <person name="Land M."/>
            <person name="Hauser L."/>
            <person name="Kyrpides N."/>
            <person name="Ivanova N."/>
            <person name="Marx C.J."/>
            <person name="Richardson P."/>
        </authorList>
    </citation>
    <scope>NUCLEOTIDE SEQUENCE [LARGE SCALE GENOMIC DNA]</scope>
    <source>
        <strain evidence="4">LMG 21967 / CNCM I-2342 / ORS 2060</strain>
    </source>
</reference>
<evidence type="ECO:0008006" key="5">
    <source>
        <dbReference type="Google" id="ProtNLM"/>
    </source>
</evidence>
<feature type="chain" id="PRO_5002871928" description="Serine/threonine protein kinase" evidence="2">
    <location>
        <begin position="23"/>
        <end position="122"/>
    </location>
</feature>
<sequence>MRPGPMRSVALACLGLLGFAAAALPPAVSLAQAPPPAPPAAAPATPPQAETTQAAPQPGTGPAAKPDGRGAGRAKRRITYAACNRAALRRNLKGGARRRFLIRCRLGYERIHQPGSPARTRP</sequence>
<keyword evidence="2" id="KW-0732">Signal</keyword>